<sequence>VTAAARGDRATRVRGDNHSRTAPPPPSPRTRTTNARASRRRRDLLYRPRDAQNFAYALAAPSRTERDNAPRTQSPRTRSKGEKEIERESAREKGNACERERYLRKRVVREGAFAIFKPPSTNRGASCGVAFVCVYYVVGCAFLKFAKKIHPLTSNTRVLPHKKSALKRVRRAYRAKY</sequence>
<feature type="compositionally biased region" description="Basic and acidic residues" evidence="1">
    <location>
        <begin position="1"/>
        <end position="19"/>
    </location>
</feature>
<organism evidence="2">
    <name type="scientific">Anopheles atroparvus</name>
    <name type="common">European mosquito</name>
    <dbReference type="NCBI Taxonomy" id="41427"/>
    <lineage>
        <taxon>Eukaryota</taxon>
        <taxon>Metazoa</taxon>
        <taxon>Ecdysozoa</taxon>
        <taxon>Arthropoda</taxon>
        <taxon>Hexapoda</taxon>
        <taxon>Insecta</taxon>
        <taxon>Pterygota</taxon>
        <taxon>Neoptera</taxon>
        <taxon>Endopterygota</taxon>
        <taxon>Diptera</taxon>
        <taxon>Nematocera</taxon>
        <taxon>Culicoidea</taxon>
        <taxon>Culicidae</taxon>
        <taxon>Anophelinae</taxon>
        <taxon>Anopheles</taxon>
    </lineage>
</organism>
<dbReference type="AlphaFoldDB" id="A0A182IUR5"/>
<dbReference type="VEuPathDB" id="VectorBase:AATE005855"/>
<evidence type="ECO:0000313" key="2">
    <source>
        <dbReference type="EnsemblMetazoa" id="AATE005855-PA.1"/>
    </source>
</evidence>
<feature type="compositionally biased region" description="Basic and acidic residues" evidence="1">
    <location>
        <begin position="79"/>
        <end position="92"/>
    </location>
</feature>
<dbReference type="EnsemblMetazoa" id="AATE005855-RA">
    <property type="protein sequence ID" value="AATE005855-PA.1"/>
    <property type="gene ID" value="AATE005855"/>
</dbReference>
<proteinExistence type="predicted"/>
<dbReference type="EMBL" id="AXCP01007932">
    <property type="status" value="NOT_ANNOTATED_CDS"/>
    <property type="molecule type" value="Genomic_DNA"/>
</dbReference>
<reference evidence="2" key="1">
    <citation type="submission" date="2022-08" db="UniProtKB">
        <authorList>
            <consortium name="EnsemblMetazoa"/>
        </authorList>
    </citation>
    <scope>IDENTIFICATION</scope>
    <source>
        <strain evidence="2">EBRO</strain>
    </source>
</reference>
<name>A0A182IUR5_ANOAO</name>
<feature type="region of interest" description="Disordered" evidence="1">
    <location>
        <begin position="1"/>
        <end position="92"/>
    </location>
</feature>
<accession>A0A182IUR5</accession>
<protein>
    <submittedName>
        <fullName evidence="2">Uncharacterized protein</fullName>
    </submittedName>
</protein>
<evidence type="ECO:0000256" key="1">
    <source>
        <dbReference type="SAM" id="MobiDB-lite"/>
    </source>
</evidence>